<gene>
    <name evidence="2" type="ORF">MUN88_10405</name>
</gene>
<dbReference type="GO" id="GO:0008168">
    <property type="term" value="F:methyltransferase activity"/>
    <property type="evidence" value="ECO:0007669"/>
    <property type="project" value="UniProtKB-KW"/>
</dbReference>
<dbReference type="EMBL" id="CP095072">
    <property type="protein sequence ID" value="UOQ50427.1"/>
    <property type="molecule type" value="Genomic_DNA"/>
</dbReference>
<keyword evidence="3" id="KW-1185">Reference proteome</keyword>
<dbReference type="CDD" id="cd02440">
    <property type="entry name" value="AdoMet_MTases"/>
    <property type="match status" value="1"/>
</dbReference>
<proteinExistence type="predicted"/>
<feature type="domain" description="Methyltransferase type 12" evidence="1">
    <location>
        <begin position="46"/>
        <end position="140"/>
    </location>
</feature>
<evidence type="ECO:0000259" key="1">
    <source>
        <dbReference type="Pfam" id="PF08242"/>
    </source>
</evidence>
<dbReference type="InterPro" id="IPR013217">
    <property type="entry name" value="Methyltransf_12"/>
</dbReference>
<accession>A0ABY4F2M5</accession>
<evidence type="ECO:0000313" key="3">
    <source>
        <dbReference type="Proteomes" id="UP000831782"/>
    </source>
</evidence>
<name>A0ABY4F2M5_9BACI</name>
<organism evidence="2 3">
    <name type="scientific">Gracilibacillus caseinilyticus</name>
    <dbReference type="NCBI Taxonomy" id="2932256"/>
    <lineage>
        <taxon>Bacteria</taxon>
        <taxon>Bacillati</taxon>
        <taxon>Bacillota</taxon>
        <taxon>Bacilli</taxon>
        <taxon>Bacillales</taxon>
        <taxon>Bacillaceae</taxon>
        <taxon>Gracilibacillus</taxon>
    </lineage>
</organism>
<dbReference type="Gene3D" id="3.40.50.150">
    <property type="entry name" value="Vaccinia Virus protein VP39"/>
    <property type="match status" value="1"/>
</dbReference>
<dbReference type="GO" id="GO:0032259">
    <property type="term" value="P:methylation"/>
    <property type="evidence" value="ECO:0007669"/>
    <property type="project" value="UniProtKB-KW"/>
</dbReference>
<dbReference type="Pfam" id="PF08242">
    <property type="entry name" value="Methyltransf_12"/>
    <property type="match status" value="1"/>
</dbReference>
<dbReference type="PANTHER" id="PTHR43861">
    <property type="entry name" value="TRANS-ACONITATE 2-METHYLTRANSFERASE-RELATED"/>
    <property type="match status" value="1"/>
</dbReference>
<evidence type="ECO:0000313" key="2">
    <source>
        <dbReference type="EMBL" id="UOQ50427.1"/>
    </source>
</evidence>
<sequence length="222" mass="25338">MTHGNWNSRVVQNYQQTIRNKVPGYDLIYEQMLAIIRSTQIPEDILIIGAGGGQELVTLSKDYPDVRYTAIDPSHRMMALAKSRLNKSMKHIDWYETELANVPTTTPFDIVTCHLMLHFLHEEKKELLLDIGERVKEGGLCFISSINTADSRLLSYWQQHMRNNGVPDEEIETFSSSFGKTTHPVSAEWIHQWLQEAGFIKIIPYFKSYAIDAIVATKGALP</sequence>
<keyword evidence="2" id="KW-0489">Methyltransferase</keyword>
<dbReference type="SUPFAM" id="SSF53335">
    <property type="entry name" value="S-adenosyl-L-methionine-dependent methyltransferases"/>
    <property type="match status" value="1"/>
</dbReference>
<dbReference type="Proteomes" id="UP000831782">
    <property type="component" value="Chromosome"/>
</dbReference>
<dbReference type="RefSeq" id="WP_244724116.1">
    <property type="nucleotide sequence ID" value="NZ_CP095072.1"/>
</dbReference>
<reference evidence="2 3" key="1">
    <citation type="submission" date="2022-04" db="EMBL/GenBank/DDBJ databases">
        <title>Gracilibacillus sp. isolated from saltern.</title>
        <authorList>
            <person name="Won M."/>
            <person name="Lee C.-M."/>
            <person name="Woen H.-Y."/>
            <person name="Kwon S.-W."/>
        </authorList>
    </citation>
    <scope>NUCLEOTIDE SEQUENCE [LARGE SCALE GENOMIC DNA]</scope>
    <source>
        <strain evidence="2 3">SSWR10-1</strain>
    </source>
</reference>
<dbReference type="InterPro" id="IPR029063">
    <property type="entry name" value="SAM-dependent_MTases_sf"/>
</dbReference>
<protein>
    <submittedName>
        <fullName evidence="2">Class I SAM-dependent methyltransferase</fullName>
    </submittedName>
</protein>
<keyword evidence="2" id="KW-0808">Transferase</keyword>